<organism evidence="4 5">
    <name type="scientific">Trichinella pseudospiralis</name>
    <name type="common">Parasitic roundworm</name>
    <dbReference type="NCBI Taxonomy" id="6337"/>
    <lineage>
        <taxon>Eukaryota</taxon>
        <taxon>Metazoa</taxon>
        <taxon>Ecdysozoa</taxon>
        <taxon>Nematoda</taxon>
        <taxon>Enoplea</taxon>
        <taxon>Dorylaimia</taxon>
        <taxon>Trichinellida</taxon>
        <taxon>Trichinellidae</taxon>
        <taxon>Trichinella</taxon>
    </lineage>
</organism>
<evidence type="ECO:0000256" key="1">
    <source>
        <dbReference type="ARBA" id="ARBA00009986"/>
    </source>
</evidence>
<evidence type="ECO:0000313" key="5">
    <source>
        <dbReference type="Proteomes" id="UP000054815"/>
    </source>
</evidence>
<dbReference type="InterPro" id="IPR016162">
    <property type="entry name" value="Ald_DH_N"/>
</dbReference>
<dbReference type="InterPro" id="IPR012394">
    <property type="entry name" value="Aldehyde_DH_NAD(P)"/>
</dbReference>
<dbReference type="Proteomes" id="UP000054815">
    <property type="component" value="Unassembled WGS sequence"/>
</dbReference>
<protein>
    <submittedName>
        <fullName evidence="4">Fatty aldehyde dehydrogenase</fullName>
    </submittedName>
</protein>
<keyword evidence="2" id="KW-0560">Oxidoreductase</keyword>
<reference evidence="4 5" key="1">
    <citation type="submission" date="2015-01" db="EMBL/GenBank/DDBJ databases">
        <title>Evolution of Trichinella species and genotypes.</title>
        <authorList>
            <person name="Korhonen P.K."/>
            <person name="Edoardo P."/>
            <person name="Giuseppe L.R."/>
            <person name="Gasser R.B."/>
        </authorList>
    </citation>
    <scope>NUCLEOTIDE SEQUENCE [LARGE SCALE GENOMIC DNA]</scope>
    <source>
        <strain evidence="4">ISS141</strain>
    </source>
</reference>
<dbReference type="InterPro" id="IPR015590">
    <property type="entry name" value="Aldehyde_DH_dom"/>
</dbReference>
<dbReference type="InterPro" id="IPR016161">
    <property type="entry name" value="Ald_DH/histidinol_DH"/>
</dbReference>
<feature type="domain" description="Aldehyde dehydrogenase" evidence="3">
    <location>
        <begin position="45"/>
        <end position="186"/>
    </location>
</feature>
<dbReference type="GO" id="GO:0005737">
    <property type="term" value="C:cytoplasm"/>
    <property type="evidence" value="ECO:0007669"/>
    <property type="project" value="TreeGrafter"/>
</dbReference>
<gene>
    <name evidence="4" type="primary">ALDH3B1</name>
    <name evidence="4" type="ORF">T4E_3707</name>
</gene>
<dbReference type="FunFam" id="3.40.605.10:FF:000004">
    <property type="entry name" value="Aldehyde dehydrogenase"/>
    <property type="match status" value="1"/>
</dbReference>
<comment type="caution">
    <text evidence="4">The sequence shown here is derived from an EMBL/GenBank/DDBJ whole genome shotgun (WGS) entry which is preliminary data.</text>
</comment>
<dbReference type="PANTHER" id="PTHR43570">
    <property type="entry name" value="ALDEHYDE DEHYDROGENASE"/>
    <property type="match status" value="1"/>
</dbReference>
<evidence type="ECO:0000313" key="4">
    <source>
        <dbReference type="EMBL" id="KRX93653.1"/>
    </source>
</evidence>
<comment type="similarity">
    <text evidence="1">Belongs to the aldehyde dehydrogenase family.</text>
</comment>
<sequence length="205" mass="23071">MAVNYFTIVESLRKAFLSGKTRTEEFRQKQLETLKRMLDEKAEDIYDALYKDLHKVDKNLLQLLDKAYIVKEPLGVVLIMSAWNYPIHLLLLPLVGALAAGNCVVLKPSEVAVNTEKLIANIIPQYFDPDVVRVISGGVAETTSLLQCRFDHIFYTGSASVGRIVMKAASEFLTPVTLELGARQLWIKVPLIWKRLQKESPGLDV</sequence>
<dbReference type="PANTHER" id="PTHR43570:SF16">
    <property type="entry name" value="ALDEHYDE DEHYDROGENASE TYPE III, ISOFORM Q"/>
    <property type="match status" value="1"/>
</dbReference>
<dbReference type="EMBL" id="JYDU01000084">
    <property type="protein sequence ID" value="KRX93653.1"/>
    <property type="molecule type" value="Genomic_DNA"/>
</dbReference>
<name>A0A0V0Y0Q8_TRIPS</name>
<proteinExistence type="inferred from homology"/>
<dbReference type="Pfam" id="PF00171">
    <property type="entry name" value="Aldedh"/>
    <property type="match status" value="1"/>
</dbReference>
<dbReference type="GO" id="GO:0006081">
    <property type="term" value="P:aldehyde metabolic process"/>
    <property type="evidence" value="ECO:0007669"/>
    <property type="project" value="InterPro"/>
</dbReference>
<accession>A0A0V0Y0Q8</accession>
<evidence type="ECO:0000256" key="2">
    <source>
        <dbReference type="ARBA" id="ARBA00023002"/>
    </source>
</evidence>
<dbReference type="SUPFAM" id="SSF53720">
    <property type="entry name" value="ALDH-like"/>
    <property type="match status" value="1"/>
</dbReference>
<dbReference type="Gene3D" id="3.40.605.10">
    <property type="entry name" value="Aldehyde Dehydrogenase, Chain A, domain 1"/>
    <property type="match status" value="2"/>
</dbReference>
<dbReference type="AlphaFoldDB" id="A0A0V0Y0Q8"/>
<dbReference type="GO" id="GO:0004029">
    <property type="term" value="F:aldehyde dehydrogenase (NAD+) activity"/>
    <property type="evidence" value="ECO:0007669"/>
    <property type="project" value="TreeGrafter"/>
</dbReference>
<evidence type="ECO:0000259" key="3">
    <source>
        <dbReference type="Pfam" id="PF00171"/>
    </source>
</evidence>